<dbReference type="Proteomes" id="UP000004471">
    <property type="component" value="Unassembled WGS sequence"/>
</dbReference>
<reference evidence="3 4" key="1">
    <citation type="journal article" date="2011" name="PLoS Pathog.">
        <title>Dynamic evolution of pathogenicity revealed by sequencing and comparative genomics of 19 Pseudomonas syringae isolates.</title>
        <authorList>
            <person name="Baltrus D.A."/>
            <person name="Nishimura M.T."/>
            <person name="Romanchuk A."/>
            <person name="Chang J.H."/>
            <person name="Mukhtar M.S."/>
            <person name="Cherkis K."/>
            <person name="Roach J."/>
            <person name="Grant S.R."/>
            <person name="Jones C.D."/>
            <person name="Dangl J.L."/>
        </authorList>
    </citation>
    <scope>NUCLEOTIDE SEQUENCE [LARGE SCALE GENOMIC DNA]</scope>
    <source>
        <strain evidence="4">M301072PT</strain>
    </source>
</reference>
<comment type="caution">
    <text evidence="3">The sequence shown here is derived from an EMBL/GenBank/DDBJ whole genome shotgun (WGS) entry which is preliminary data.</text>
</comment>
<keyword evidence="2" id="KW-0597">Phosphoprotein</keyword>
<dbReference type="EMBL" id="AEAH01003919">
    <property type="protein sequence ID" value="EGH35689.1"/>
    <property type="molecule type" value="Genomic_DNA"/>
</dbReference>
<dbReference type="InterPro" id="IPR045851">
    <property type="entry name" value="AMP-bd_C_sf"/>
</dbReference>
<evidence type="ECO:0000256" key="2">
    <source>
        <dbReference type="ARBA" id="ARBA00022553"/>
    </source>
</evidence>
<sequence>SHLQEKLPEYMVPAIYVMLEKLPLTPNGKLDRKALPAPDSE</sequence>
<dbReference type="Gene3D" id="3.30.300.30">
    <property type="match status" value="1"/>
</dbReference>
<evidence type="ECO:0000313" key="4">
    <source>
        <dbReference type="Proteomes" id="UP000004471"/>
    </source>
</evidence>
<dbReference type="AlphaFoldDB" id="F3FZP7"/>
<organism evidence="3 4">
    <name type="scientific">Pseudomonas syringae pv. japonica str. M301072</name>
    <dbReference type="NCBI Taxonomy" id="629262"/>
    <lineage>
        <taxon>Bacteria</taxon>
        <taxon>Pseudomonadati</taxon>
        <taxon>Pseudomonadota</taxon>
        <taxon>Gammaproteobacteria</taxon>
        <taxon>Pseudomonadales</taxon>
        <taxon>Pseudomonadaceae</taxon>
        <taxon>Pseudomonas</taxon>
        <taxon>Pseudomonas syringae</taxon>
    </lineage>
</organism>
<keyword evidence="1" id="KW-0596">Phosphopantetheine</keyword>
<proteinExistence type="predicted"/>
<dbReference type="PANTHER" id="PTHR44845:SF6">
    <property type="entry name" value="BETA-ALANINE-ACTIVATING ENZYME"/>
    <property type="match status" value="1"/>
</dbReference>
<evidence type="ECO:0000256" key="1">
    <source>
        <dbReference type="ARBA" id="ARBA00022450"/>
    </source>
</evidence>
<feature type="non-terminal residue" evidence="3">
    <location>
        <position position="1"/>
    </location>
</feature>
<dbReference type="SUPFAM" id="SSF56801">
    <property type="entry name" value="Acetyl-CoA synthetase-like"/>
    <property type="match status" value="1"/>
</dbReference>
<gene>
    <name evidence="3" type="ORF">PSYJA_44331</name>
</gene>
<name>F3FZP7_PSESX</name>
<evidence type="ECO:0000313" key="3">
    <source>
        <dbReference type="EMBL" id="EGH35689.1"/>
    </source>
</evidence>
<accession>F3FZP7</accession>
<protein>
    <submittedName>
        <fullName evidence="3">Amino acid adenylation</fullName>
    </submittedName>
</protein>
<dbReference type="PANTHER" id="PTHR44845">
    <property type="entry name" value="CARRIER DOMAIN-CONTAINING PROTEIN"/>
    <property type="match status" value="1"/>
</dbReference>
<feature type="non-terminal residue" evidence="3">
    <location>
        <position position="41"/>
    </location>
</feature>